<protein>
    <submittedName>
        <fullName evidence="2">Uncharacterized protein</fullName>
    </submittedName>
</protein>
<feature type="region of interest" description="Disordered" evidence="1">
    <location>
        <begin position="127"/>
        <end position="172"/>
    </location>
</feature>
<evidence type="ECO:0000256" key="1">
    <source>
        <dbReference type="SAM" id="MobiDB-lite"/>
    </source>
</evidence>
<feature type="compositionally biased region" description="Low complexity" evidence="1">
    <location>
        <begin position="160"/>
        <end position="171"/>
    </location>
</feature>
<feature type="compositionally biased region" description="Low complexity" evidence="1">
    <location>
        <begin position="127"/>
        <end position="143"/>
    </location>
</feature>
<feature type="compositionally biased region" description="Polar residues" evidence="1">
    <location>
        <begin position="144"/>
        <end position="153"/>
    </location>
</feature>
<proteinExistence type="predicted"/>
<name>A0A9J5ZGP7_SOLCO</name>
<evidence type="ECO:0000313" key="3">
    <source>
        <dbReference type="Proteomes" id="UP000824120"/>
    </source>
</evidence>
<comment type="caution">
    <text evidence="2">The sequence shown here is derived from an EMBL/GenBank/DDBJ whole genome shotgun (WGS) entry which is preliminary data.</text>
</comment>
<dbReference type="Proteomes" id="UP000824120">
    <property type="component" value="Chromosome 4"/>
</dbReference>
<dbReference type="AlphaFoldDB" id="A0A9J5ZGP7"/>
<reference evidence="2 3" key="1">
    <citation type="submission" date="2020-09" db="EMBL/GenBank/DDBJ databases">
        <title>De no assembly of potato wild relative species, Solanum commersonii.</title>
        <authorList>
            <person name="Cho K."/>
        </authorList>
    </citation>
    <scope>NUCLEOTIDE SEQUENCE [LARGE SCALE GENOMIC DNA]</scope>
    <source>
        <strain evidence="2">LZ3.2</strain>
        <tissue evidence="2">Leaf</tissue>
    </source>
</reference>
<keyword evidence="3" id="KW-1185">Reference proteome</keyword>
<sequence length="201" mass="22114">MAKFLPLCEGLRSADRHCDRLVHLRGALDIGLIRDGECSDTRERASVPVQRVVGRLLFLGELKLEAQMATLLHHIQPWMQKSIAESEARVERRMEDMMDRKADIASLRFDVEAILAAPAVEPQFPIAAGSQSAHSSQSESAQATGSHAKSSIGSGKKDQAASSDEATSSESIRTRMMFPLTAGEQNRWCVGANGNIRMLRW</sequence>
<organism evidence="2 3">
    <name type="scientific">Solanum commersonii</name>
    <name type="common">Commerson's wild potato</name>
    <name type="synonym">Commerson's nightshade</name>
    <dbReference type="NCBI Taxonomy" id="4109"/>
    <lineage>
        <taxon>Eukaryota</taxon>
        <taxon>Viridiplantae</taxon>
        <taxon>Streptophyta</taxon>
        <taxon>Embryophyta</taxon>
        <taxon>Tracheophyta</taxon>
        <taxon>Spermatophyta</taxon>
        <taxon>Magnoliopsida</taxon>
        <taxon>eudicotyledons</taxon>
        <taxon>Gunneridae</taxon>
        <taxon>Pentapetalae</taxon>
        <taxon>asterids</taxon>
        <taxon>lamiids</taxon>
        <taxon>Solanales</taxon>
        <taxon>Solanaceae</taxon>
        <taxon>Solanoideae</taxon>
        <taxon>Solaneae</taxon>
        <taxon>Solanum</taxon>
    </lineage>
</organism>
<evidence type="ECO:0000313" key="2">
    <source>
        <dbReference type="EMBL" id="KAG5611135.1"/>
    </source>
</evidence>
<accession>A0A9J5ZGP7</accession>
<dbReference type="EMBL" id="JACXVP010000004">
    <property type="protein sequence ID" value="KAG5611135.1"/>
    <property type="molecule type" value="Genomic_DNA"/>
</dbReference>
<gene>
    <name evidence="2" type="ORF">H5410_022416</name>
</gene>